<dbReference type="PANTHER" id="PTHR43768">
    <property type="entry name" value="TREHALOSE 6-PHOSPHATE PHOSPHATASE"/>
    <property type="match status" value="1"/>
</dbReference>
<sequence>MTLDPDLRAAVEAFAALPTVLVATDFDGALAPLVLDPMDSRPVEGGMPALTALAALPGTTVALVSGRAVGPLRQLSGAQKPILLLGSHGAEDSRRPDGLALSDEQRTLLQRLQDDLAALVEQHPGVRIEDKPAGRVVHTRGLDPGASSAALEAALALGARHTDLAVTPGKEVVELAVAHVGKGVALMALAQELGVDAVFYSGDDVTDEQGFEALADDQDGERAARRLTVRVGPGATTAQHRVADEPALVEVFRTMVAARRGAQAGGATVD</sequence>
<accession>A0A285VSR9</accession>
<dbReference type="GO" id="GO:0046872">
    <property type="term" value="F:metal ion binding"/>
    <property type="evidence" value="ECO:0007669"/>
    <property type="project" value="UniProtKB-KW"/>
</dbReference>
<dbReference type="PANTHER" id="PTHR43768:SF3">
    <property type="entry name" value="TREHALOSE 6-PHOSPHATE PHOSPHATASE"/>
    <property type="match status" value="1"/>
</dbReference>
<dbReference type="RefSeq" id="WP_170955488.1">
    <property type="nucleotide sequence ID" value="NZ_OBQK01000010.1"/>
</dbReference>
<evidence type="ECO:0000256" key="2">
    <source>
        <dbReference type="ARBA" id="ARBA00024179"/>
    </source>
</evidence>
<keyword evidence="1 3" id="KW-0378">Hydrolase</keyword>
<dbReference type="GO" id="GO:0005992">
    <property type="term" value="P:trehalose biosynthetic process"/>
    <property type="evidence" value="ECO:0007669"/>
    <property type="project" value="UniProtKB-UniPathway"/>
</dbReference>
<proteinExistence type="inferred from homology"/>
<dbReference type="InterPro" id="IPR003337">
    <property type="entry name" value="Trehalose_PPase"/>
</dbReference>
<comment type="function">
    <text evidence="2 3">Removes the phosphate from trehalose 6-phosphate to produce free trehalose.</text>
</comment>
<dbReference type="EC" id="3.1.3.12" evidence="3"/>
<dbReference type="Gene3D" id="3.30.70.1020">
    <property type="entry name" value="Trehalose-6-phosphate phosphatase related protein, domain 2"/>
    <property type="match status" value="1"/>
</dbReference>
<evidence type="ECO:0000256" key="1">
    <source>
        <dbReference type="ARBA" id="ARBA00022801"/>
    </source>
</evidence>
<dbReference type="SUPFAM" id="SSF56784">
    <property type="entry name" value="HAD-like"/>
    <property type="match status" value="1"/>
</dbReference>
<dbReference type="Gene3D" id="3.40.50.1000">
    <property type="entry name" value="HAD superfamily/HAD-like"/>
    <property type="match status" value="1"/>
</dbReference>
<organism evidence="4 5">
    <name type="scientific">Ornithinimicrobium cerasi</name>
    <dbReference type="NCBI Taxonomy" id="2248773"/>
    <lineage>
        <taxon>Bacteria</taxon>
        <taxon>Bacillati</taxon>
        <taxon>Actinomycetota</taxon>
        <taxon>Actinomycetes</taxon>
        <taxon>Micrococcales</taxon>
        <taxon>Ornithinimicrobiaceae</taxon>
        <taxon>Ornithinimicrobium</taxon>
    </lineage>
</organism>
<protein>
    <recommendedName>
        <fullName evidence="3">Trehalose 6-phosphate phosphatase</fullName>
        <ecNumber evidence="3">3.1.3.12</ecNumber>
    </recommendedName>
</protein>
<dbReference type="NCBIfam" id="TIGR00685">
    <property type="entry name" value="T6PP"/>
    <property type="match status" value="1"/>
</dbReference>
<keyword evidence="5" id="KW-1185">Reference proteome</keyword>
<dbReference type="InterPro" id="IPR023214">
    <property type="entry name" value="HAD_sf"/>
</dbReference>
<comment type="similarity">
    <text evidence="3">Belongs to the trehalose phosphatase family.</text>
</comment>
<name>A0A285VSR9_9MICO</name>
<keyword evidence="3" id="KW-0460">Magnesium</keyword>
<dbReference type="EMBL" id="OBQK01000010">
    <property type="protein sequence ID" value="SOC56917.1"/>
    <property type="molecule type" value="Genomic_DNA"/>
</dbReference>
<dbReference type="UniPathway" id="UPA00299"/>
<dbReference type="Proteomes" id="UP000219688">
    <property type="component" value="Unassembled WGS sequence"/>
</dbReference>
<reference evidence="5" key="1">
    <citation type="submission" date="2017-08" db="EMBL/GenBank/DDBJ databases">
        <authorList>
            <person name="Varghese N."/>
            <person name="Submissions S."/>
        </authorList>
    </citation>
    <scope>NUCLEOTIDE SEQUENCE [LARGE SCALE GENOMIC DNA]</scope>
    <source>
        <strain evidence="5">USBA17B2</strain>
    </source>
</reference>
<evidence type="ECO:0000256" key="3">
    <source>
        <dbReference type="RuleBase" id="RU361117"/>
    </source>
</evidence>
<dbReference type="GO" id="GO:0004805">
    <property type="term" value="F:trehalose-phosphatase activity"/>
    <property type="evidence" value="ECO:0007669"/>
    <property type="project" value="UniProtKB-EC"/>
</dbReference>
<keyword evidence="3" id="KW-0479">Metal-binding</keyword>
<evidence type="ECO:0000313" key="5">
    <source>
        <dbReference type="Proteomes" id="UP000219688"/>
    </source>
</evidence>
<dbReference type="InterPro" id="IPR044651">
    <property type="entry name" value="OTSB-like"/>
</dbReference>
<comment type="pathway">
    <text evidence="3">Glycan biosynthesis; trehalose biosynthesis.</text>
</comment>
<comment type="catalytic activity">
    <reaction evidence="3">
        <text>alpha,alpha-trehalose 6-phosphate + H2O = alpha,alpha-trehalose + phosphate</text>
        <dbReference type="Rhea" id="RHEA:23420"/>
        <dbReference type="ChEBI" id="CHEBI:15377"/>
        <dbReference type="ChEBI" id="CHEBI:16551"/>
        <dbReference type="ChEBI" id="CHEBI:43474"/>
        <dbReference type="ChEBI" id="CHEBI:58429"/>
        <dbReference type="EC" id="3.1.3.12"/>
    </reaction>
</comment>
<dbReference type="InterPro" id="IPR036412">
    <property type="entry name" value="HAD-like_sf"/>
</dbReference>
<comment type="cofactor">
    <cofactor evidence="3">
        <name>Mg(2+)</name>
        <dbReference type="ChEBI" id="CHEBI:18420"/>
    </cofactor>
</comment>
<dbReference type="Pfam" id="PF02358">
    <property type="entry name" value="Trehalose_PPase"/>
    <property type="match status" value="1"/>
</dbReference>
<dbReference type="AlphaFoldDB" id="A0A285VSR9"/>
<evidence type="ECO:0000313" key="4">
    <source>
        <dbReference type="EMBL" id="SOC56917.1"/>
    </source>
</evidence>
<gene>
    <name evidence="4" type="ORF">SAMN05421879_1104</name>
</gene>